<accession>A0A9Q0GI58</accession>
<dbReference type="InterPro" id="IPR006595">
    <property type="entry name" value="CTLH_C"/>
</dbReference>
<reference evidence="6" key="1">
    <citation type="submission" date="2022-02" db="EMBL/GenBank/DDBJ databases">
        <authorList>
            <person name="Henning P.M."/>
            <person name="McCubbin A.G."/>
            <person name="Shore J.S."/>
        </authorList>
    </citation>
    <scope>NUCLEOTIDE SEQUENCE</scope>
    <source>
        <strain evidence="6">F60SS</strain>
        <tissue evidence="6">Leaves</tissue>
    </source>
</reference>
<dbReference type="PANTHER" id="PTHR44083:SF46">
    <property type="entry name" value="CTLH DOMAIN-CONTAINING PROTEIN"/>
    <property type="match status" value="1"/>
</dbReference>
<feature type="domain" description="CTLH" evidence="5">
    <location>
        <begin position="36"/>
        <end position="93"/>
    </location>
</feature>
<dbReference type="PROSITE" id="PS00678">
    <property type="entry name" value="WD_REPEATS_1"/>
    <property type="match status" value="1"/>
</dbReference>
<dbReference type="InterPro" id="IPR036322">
    <property type="entry name" value="WD40_repeat_dom_sf"/>
</dbReference>
<feature type="repeat" description="WD" evidence="3">
    <location>
        <begin position="413"/>
        <end position="456"/>
    </location>
</feature>
<keyword evidence="1 3" id="KW-0853">WD repeat</keyword>
<dbReference type="Gene3D" id="2.130.10.10">
    <property type="entry name" value="YVTN repeat-like/Quinoprotein amine dehydrogenase"/>
    <property type="match status" value="4"/>
</dbReference>
<dbReference type="PROSITE" id="PS50082">
    <property type="entry name" value="WD_REPEATS_2"/>
    <property type="match status" value="2"/>
</dbReference>
<dbReference type="Pfam" id="PF00400">
    <property type="entry name" value="WD40"/>
    <property type="match status" value="4"/>
</dbReference>
<feature type="repeat" description="WD" evidence="3">
    <location>
        <begin position="846"/>
        <end position="887"/>
    </location>
</feature>
<organism evidence="6 7">
    <name type="scientific">Turnera subulata</name>
    <dbReference type="NCBI Taxonomy" id="218843"/>
    <lineage>
        <taxon>Eukaryota</taxon>
        <taxon>Viridiplantae</taxon>
        <taxon>Streptophyta</taxon>
        <taxon>Embryophyta</taxon>
        <taxon>Tracheophyta</taxon>
        <taxon>Spermatophyta</taxon>
        <taxon>Magnoliopsida</taxon>
        <taxon>eudicotyledons</taxon>
        <taxon>Gunneridae</taxon>
        <taxon>Pentapetalae</taxon>
        <taxon>rosids</taxon>
        <taxon>fabids</taxon>
        <taxon>Malpighiales</taxon>
        <taxon>Passifloraceae</taxon>
        <taxon>Turnera</taxon>
    </lineage>
</organism>
<dbReference type="GO" id="GO:0006355">
    <property type="term" value="P:regulation of DNA-templated transcription"/>
    <property type="evidence" value="ECO:0007669"/>
    <property type="project" value="InterPro"/>
</dbReference>
<dbReference type="PROSITE" id="PS50294">
    <property type="entry name" value="WD_REPEATS_REGION"/>
    <property type="match status" value="2"/>
</dbReference>
<evidence type="ECO:0000256" key="3">
    <source>
        <dbReference type="PROSITE-ProRule" id="PRU00221"/>
    </source>
</evidence>
<feature type="region of interest" description="Disordered" evidence="4">
    <location>
        <begin position="1029"/>
        <end position="1061"/>
    </location>
</feature>
<keyword evidence="7" id="KW-1185">Reference proteome</keyword>
<proteinExistence type="predicted"/>
<dbReference type="InterPro" id="IPR054080">
    <property type="entry name" value="TPR1-like_2nd"/>
</dbReference>
<dbReference type="SMART" id="SM00668">
    <property type="entry name" value="CTLH"/>
    <property type="match status" value="1"/>
</dbReference>
<reference evidence="6" key="2">
    <citation type="journal article" date="2023" name="Plants (Basel)">
        <title>Annotation of the Turnera subulata (Passifloraceae) Draft Genome Reveals the S-Locus Evolved after the Divergence of Turneroideae from Passifloroideae in a Stepwise Manner.</title>
        <authorList>
            <person name="Henning P.M."/>
            <person name="Roalson E.H."/>
            <person name="Mir W."/>
            <person name="McCubbin A.G."/>
            <person name="Shore J.S."/>
        </authorList>
    </citation>
    <scope>NUCLEOTIDE SEQUENCE</scope>
    <source>
        <strain evidence="6">F60SS</strain>
    </source>
</reference>
<dbReference type="InterPro" id="IPR054532">
    <property type="entry name" value="TPL_SMU1_LisH-like"/>
</dbReference>
<dbReference type="PROSITE" id="PS50896">
    <property type="entry name" value="LISH"/>
    <property type="match status" value="1"/>
</dbReference>
<dbReference type="Proteomes" id="UP001141552">
    <property type="component" value="Unassembled WGS sequence"/>
</dbReference>
<evidence type="ECO:0000259" key="5">
    <source>
        <dbReference type="PROSITE" id="PS50897"/>
    </source>
</evidence>
<dbReference type="AlphaFoldDB" id="A0A9Q0GI58"/>
<evidence type="ECO:0000313" key="6">
    <source>
        <dbReference type="EMBL" id="KAJ4850013.1"/>
    </source>
</evidence>
<evidence type="ECO:0000256" key="2">
    <source>
        <dbReference type="ARBA" id="ARBA00022737"/>
    </source>
</evidence>
<dbReference type="InterPro" id="IPR019775">
    <property type="entry name" value="WD40_repeat_CS"/>
</dbReference>
<dbReference type="InterPro" id="IPR006594">
    <property type="entry name" value="LisH"/>
</dbReference>
<sequence>MTSSLSRDLIFLILQFLDEEKFKDTVHRLEQESGLFFNIKYFEELVTSGNWDEVEKYLYGFTKVDDNRYSMKIYFEIRKQKYLEALDKLDRSKAVDILVKDLKVFASFNEDLFKEITHLITMDNFRENQQLSNYRDTKTARAIMFIELKKLIEANPLLRDKLQFPNIKGSRLRMLINQRNSADAYAHIAPSNKLAASITKPEGFLPMIANGPFQPASAPVPIPLTTWVSNPATQTHPVVSGVGLNFSSLNPGLAAMSKGLGDSDLTKPRFSGISDRIVLPGSSSGQNPHGLAFNIPEEIPRIVARTLNQGSVPTSMDFHPIQQTLLLVGTGIGDISLWDVSSREKLVSKNFQVWDIGACSMILKASIIKDPCVSVKRLLWSPDGSLFGVAFSKHLVQLYSYYSGHDIRHHIEIDAHVGSVNDLAFCNPTKQPSVITCGDDKTIKVWDVSTGAKLFTFEGHEAPVHSVCPHARENVHFVFSTSVDGRIKAWLYDVMGSRVDYDAPGRSCTTMVYSADGKRLFSCGTTQDGESHMVEWNENEGSIKRTYQGFQKRSLGVIQFDTTKNKFLAVGDDYLIKFWDMDNPNLLTMIDAEGDLPASPRIRFNKGGTLLAVSANEHKIKILATVDGVSLMRTFESHSMLVSRLGISSQTPTMNGDNRSLEDVKPKVAEEVNSATMWKLSEIRDPSQLHSLRLPASVKTDKIVRLIYSNSGSAILALASNAIHLLWRWSKIDINSSGKATTKITPQLVQASGTLMTNDLTDAKPEEAVPCLALSKNDSYIMSASGGKISLFNTMTFKTMTTFMSPPPAATCLAFHPQDNNLVAVGLDDSTISIYNVRVDEVQSKLTGHSKRITGLAFSHVLNILVSAGSDAQIIVWSSDRWERQKTHVLQIPAGRATAAMSDIQVQFHLDQIHLLVVNGTQLAIYETPKLECLKQWIVGEHSAPIAHATFSGDSQSVYASFLDGTLRIYSASNLQVQCQINRSAYLPSEVSSTVYPSVIAAHPQKQNQFAVGLTDGGVHIIEPLESEGKWSLPPPAENGAPSSIAPAPPVVALDPPQKLA</sequence>
<dbReference type="Pfam" id="PF17814">
    <property type="entry name" value="LisH_TPL"/>
    <property type="match status" value="1"/>
</dbReference>
<dbReference type="Pfam" id="PF21889">
    <property type="entry name" value="TPR1-like_2nd"/>
    <property type="match status" value="1"/>
</dbReference>
<dbReference type="SMART" id="SM00667">
    <property type="entry name" value="LisH"/>
    <property type="match status" value="1"/>
</dbReference>
<gene>
    <name evidence="6" type="primary">TPR1_2</name>
    <name evidence="6" type="ORF">Tsubulata_016249</name>
</gene>
<name>A0A9Q0GI58_9ROSI</name>
<dbReference type="PANTHER" id="PTHR44083">
    <property type="entry name" value="TOPLESS-RELATED PROTEIN 1-RELATED"/>
    <property type="match status" value="1"/>
</dbReference>
<comment type="caution">
    <text evidence="6">The sequence shown here is derived from an EMBL/GenBank/DDBJ whole genome shotgun (WGS) entry which is preliminary data.</text>
</comment>
<evidence type="ECO:0000313" key="7">
    <source>
        <dbReference type="Proteomes" id="UP001141552"/>
    </source>
</evidence>
<dbReference type="OrthoDB" id="6262491at2759"/>
<dbReference type="InterPro" id="IPR001680">
    <property type="entry name" value="WD40_rpt"/>
</dbReference>
<keyword evidence="2" id="KW-0677">Repeat</keyword>
<dbReference type="PROSITE" id="PS50897">
    <property type="entry name" value="CTLH"/>
    <property type="match status" value="1"/>
</dbReference>
<dbReference type="SUPFAM" id="SSF50978">
    <property type="entry name" value="WD40 repeat-like"/>
    <property type="match status" value="2"/>
</dbReference>
<evidence type="ECO:0000256" key="4">
    <source>
        <dbReference type="SAM" id="MobiDB-lite"/>
    </source>
</evidence>
<dbReference type="InterPro" id="IPR027728">
    <property type="entry name" value="Topless_fam"/>
</dbReference>
<dbReference type="SMART" id="SM00320">
    <property type="entry name" value="WD40"/>
    <property type="match status" value="9"/>
</dbReference>
<dbReference type="InterPro" id="IPR015943">
    <property type="entry name" value="WD40/YVTN_repeat-like_dom_sf"/>
</dbReference>
<evidence type="ECO:0000256" key="1">
    <source>
        <dbReference type="ARBA" id="ARBA00022574"/>
    </source>
</evidence>
<protein>
    <submittedName>
        <fullName evidence="6">RNA polymerase II associated Paf1 complex subunit Tpr1</fullName>
    </submittedName>
</protein>
<dbReference type="EMBL" id="JAKUCV010000438">
    <property type="protein sequence ID" value="KAJ4850013.1"/>
    <property type="molecule type" value="Genomic_DNA"/>
</dbReference>